<feature type="region of interest" description="Disordered" evidence="1">
    <location>
        <begin position="94"/>
        <end position="118"/>
    </location>
</feature>
<accession>A0A8H6H921</accession>
<evidence type="ECO:0000256" key="1">
    <source>
        <dbReference type="SAM" id="MobiDB-lite"/>
    </source>
</evidence>
<dbReference type="SUPFAM" id="SSF81383">
    <property type="entry name" value="F-box domain"/>
    <property type="match status" value="1"/>
</dbReference>
<keyword evidence="4" id="KW-1185">Reference proteome</keyword>
<sequence length="512" mass="58342">MRSLAPELQLEIIGELDECDIAQLEQVCKDLYDLIEGNPDAWKGCLRRKCEHEGMIWSSFSNLSTAAGFKAACTGPKRFKRKCDQDQINPVKVTTPFSTGNADVPGNASGDERTASDEPNPWTDLRDIYLVPGGRFLITIEGSWMKVWDLILRGEVGSPTLLRRHSLAFKKYLRLICVEVVNTSTLHLLLCEDFPDTSAAWNMAQNRSRSVLEVFEFKFNVSPEESFPIRKLAGLGVWHNGMYSPLVTQLRGLVALQTDRDTLVWDYNQGGYYVWRALDVDGAIYTTSRILILEGYVIYLDYQWGFHGAKILDHTFHPLGNAREIDILTQQGIPNRAFSVSIRYKRVPKSLTKWHVTQYADGNDAIIYEQQDEERVFNTTFFHRFSFQIDSDNPQESEFILEGRYSCKPSVKYAVPHPFNRFPSGQETAGVVWFAWDDGMTISVHPSLTEECPSPEKTITRARLLPKRRMTDTAHRIGVSPVSGKIAILWKRTADPEIELEDTFLEILDIFP</sequence>
<feature type="domain" description="F-box" evidence="2">
    <location>
        <begin position="1"/>
        <end position="45"/>
    </location>
</feature>
<dbReference type="Proteomes" id="UP000521943">
    <property type="component" value="Unassembled WGS sequence"/>
</dbReference>
<dbReference type="InterPro" id="IPR001810">
    <property type="entry name" value="F-box_dom"/>
</dbReference>
<gene>
    <name evidence="3" type="ORF">DFP72DRAFT_941914</name>
</gene>
<dbReference type="OrthoDB" id="2688364at2759"/>
<reference evidence="3 4" key="1">
    <citation type="submission" date="2020-07" db="EMBL/GenBank/DDBJ databases">
        <title>Comparative genomics of pyrophilous fungi reveals a link between fire events and developmental genes.</title>
        <authorList>
            <consortium name="DOE Joint Genome Institute"/>
            <person name="Steindorff A.S."/>
            <person name="Carver A."/>
            <person name="Calhoun S."/>
            <person name="Stillman K."/>
            <person name="Liu H."/>
            <person name="Lipzen A."/>
            <person name="Pangilinan J."/>
            <person name="Labutti K."/>
            <person name="Bruns T.D."/>
            <person name="Grigoriev I.V."/>
        </authorList>
    </citation>
    <scope>NUCLEOTIDE SEQUENCE [LARGE SCALE GENOMIC DNA]</scope>
    <source>
        <strain evidence="3 4">CBS 144469</strain>
    </source>
</reference>
<comment type="caution">
    <text evidence="3">The sequence shown here is derived from an EMBL/GenBank/DDBJ whole genome shotgun (WGS) entry which is preliminary data.</text>
</comment>
<dbReference type="InterPro" id="IPR036047">
    <property type="entry name" value="F-box-like_dom_sf"/>
</dbReference>
<protein>
    <recommendedName>
        <fullName evidence="2">F-box domain-containing protein</fullName>
    </recommendedName>
</protein>
<name>A0A8H6H921_9AGAR</name>
<evidence type="ECO:0000313" key="4">
    <source>
        <dbReference type="Proteomes" id="UP000521943"/>
    </source>
</evidence>
<dbReference type="AlphaFoldDB" id="A0A8H6H921"/>
<dbReference type="EMBL" id="JACGCI010000221">
    <property type="protein sequence ID" value="KAF6741717.1"/>
    <property type="molecule type" value="Genomic_DNA"/>
</dbReference>
<proteinExistence type="predicted"/>
<evidence type="ECO:0000259" key="2">
    <source>
        <dbReference type="PROSITE" id="PS50181"/>
    </source>
</evidence>
<dbReference type="PROSITE" id="PS50181">
    <property type="entry name" value="FBOX"/>
    <property type="match status" value="1"/>
</dbReference>
<evidence type="ECO:0000313" key="3">
    <source>
        <dbReference type="EMBL" id="KAF6741717.1"/>
    </source>
</evidence>
<organism evidence="3 4">
    <name type="scientific">Ephemerocybe angulata</name>
    <dbReference type="NCBI Taxonomy" id="980116"/>
    <lineage>
        <taxon>Eukaryota</taxon>
        <taxon>Fungi</taxon>
        <taxon>Dikarya</taxon>
        <taxon>Basidiomycota</taxon>
        <taxon>Agaricomycotina</taxon>
        <taxon>Agaricomycetes</taxon>
        <taxon>Agaricomycetidae</taxon>
        <taxon>Agaricales</taxon>
        <taxon>Agaricineae</taxon>
        <taxon>Psathyrellaceae</taxon>
        <taxon>Ephemerocybe</taxon>
    </lineage>
</organism>